<dbReference type="Proteomes" id="UP001159405">
    <property type="component" value="Unassembled WGS sequence"/>
</dbReference>
<sequence length="414" mass="46541">MAVHLWLRSEPKMSEHRTALTPAKCKELVSAGFQITVENSKDRIFKDEEYARINGVSMAPEGSWVHAPKDTFILGIKELAESDSSIPQTHIYFAHAYKNQAGWVDLLNRFIKGGGKILDVEYMTDDSNRRLVATFPHLAGFSGMAVGLKAWCLQQLRHVSTYSCFLSPPPHSSMPSLEPYDNEKVLVNDVKMMLQNVSKAKGLPDCHPRIVVIGALGRCGKGALDMAYKVGIPSTHIAKWDINETKAGGPFEGILQYDIFVNNIKLTKLQLILRRVYVHVLDQKIALQKIPPFLTRKVLDTDQRNLSVVVDVSCDVSNPNNPLPFLDSITTFQNPSRRLQLRNCTKPLDLVAIDNLPSLLPRESTVLFADSITPYLLKLPEVVDSYPVWVRAKEKFEEKVAEVLKRNVKKQVDL</sequence>
<dbReference type="Pfam" id="PF05222">
    <property type="entry name" value="AlaDh_PNT_N"/>
    <property type="match status" value="1"/>
</dbReference>
<dbReference type="SUPFAM" id="SSF52283">
    <property type="entry name" value="Formate/glycerate dehydrogenase catalytic domain-like"/>
    <property type="match status" value="1"/>
</dbReference>
<comment type="catalytic activity">
    <reaction evidence="12">
        <text>L-saccharopine + NAD(+) + H2O = L-lysine + 2-oxoglutarate + NADH + H(+)</text>
        <dbReference type="Rhea" id="RHEA:12440"/>
        <dbReference type="ChEBI" id="CHEBI:15377"/>
        <dbReference type="ChEBI" id="CHEBI:15378"/>
        <dbReference type="ChEBI" id="CHEBI:16810"/>
        <dbReference type="ChEBI" id="CHEBI:32551"/>
        <dbReference type="ChEBI" id="CHEBI:57540"/>
        <dbReference type="ChEBI" id="CHEBI:57945"/>
        <dbReference type="ChEBI" id="CHEBI:57951"/>
        <dbReference type="EC" id="1.5.1.7"/>
    </reaction>
</comment>
<reference evidence="15 16" key="1">
    <citation type="submission" date="2022-05" db="EMBL/GenBank/DDBJ databases">
        <authorList>
            <consortium name="Genoscope - CEA"/>
            <person name="William W."/>
        </authorList>
    </citation>
    <scope>NUCLEOTIDE SEQUENCE [LARGE SCALE GENOMIC DNA]</scope>
</reference>
<name>A0ABN8RX31_9CNID</name>
<dbReference type="SMART" id="SM01002">
    <property type="entry name" value="AlaDh_PNT_C"/>
    <property type="match status" value="1"/>
</dbReference>
<accession>A0ABN8RX31</accession>
<dbReference type="InterPro" id="IPR007886">
    <property type="entry name" value="AlaDH/PNT_N"/>
</dbReference>
<evidence type="ECO:0000256" key="2">
    <source>
        <dbReference type="ARBA" id="ARBA00005624"/>
    </source>
</evidence>
<comment type="pathway">
    <text evidence="1">Amino-acid biosynthesis; L-lysine biosynthesis via AAA pathway; L-lysine from L-alpha-aminoadipate (fungal route): step 3/3.</text>
</comment>
<dbReference type="CDD" id="cd12188">
    <property type="entry name" value="SDH"/>
    <property type="match status" value="1"/>
</dbReference>
<evidence type="ECO:0000256" key="8">
    <source>
        <dbReference type="ARBA" id="ARBA00023002"/>
    </source>
</evidence>
<dbReference type="InterPro" id="IPR007698">
    <property type="entry name" value="AlaDH/PNT_NAD(H)-bd"/>
</dbReference>
<keyword evidence="7" id="KW-0028">Amino-acid biosynthesis</keyword>
<dbReference type="InterPro" id="IPR051168">
    <property type="entry name" value="AASS"/>
</dbReference>
<keyword evidence="10" id="KW-1015">Disulfide bond</keyword>
<feature type="domain" description="Alanine dehydrogenase/pyridine nucleotide transhydrogenase NAD(H)-binding" evidence="13">
    <location>
        <begin position="186"/>
        <end position="352"/>
    </location>
</feature>
<evidence type="ECO:0000256" key="5">
    <source>
        <dbReference type="ARBA" id="ARBA00012847"/>
    </source>
</evidence>
<dbReference type="Pfam" id="PF01262">
    <property type="entry name" value="AlaDh_PNT_C"/>
    <property type="match status" value="1"/>
</dbReference>
<evidence type="ECO:0000256" key="11">
    <source>
        <dbReference type="ARBA" id="ARBA00033228"/>
    </source>
</evidence>
<comment type="subunit">
    <text evidence="4">Monomer.</text>
</comment>
<evidence type="ECO:0000256" key="12">
    <source>
        <dbReference type="ARBA" id="ARBA00047860"/>
    </source>
</evidence>
<dbReference type="Gene3D" id="3.40.50.720">
    <property type="entry name" value="NAD(P)-binding Rossmann-like Domain"/>
    <property type="match status" value="1"/>
</dbReference>
<organism evidence="15 16">
    <name type="scientific">Porites lobata</name>
    <dbReference type="NCBI Taxonomy" id="104759"/>
    <lineage>
        <taxon>Eukaryota</taxon>
        <taxon>Metazoa</taxon>
        <taxon>Cnidaria</taxon>
        <taxon>Anthozoa</taxon>
        <taxon>Hexacorallia</taxon>
        <taxon>Scleractinia</taxon>
        <taxon>Fungiina</taxon>
        <taxon>Poritidae</taxon>
        <taxon>Porites</taxon>
    </lineage>
</organism>
<comment type="caution">
    <text evidence="15">The sequence shown here is derived from an EMBL/GenBank/DDBJ whole genome shotgun (WGS) entry which is preliminary data.</text>
</comment>
<feature type="domain" description="Alanine dehydrogenase/pyridine nucleotide transhydrogenase N-terminal" evidence="14">
    <location>
        <begin position="6"/>
        <end position="145"/>
    </location>
</feature>
<evidence type="ECO:0000259" key="13">
    <source>
        <dbReference type="SMART" id="SM01002"/>
    </source>
</evidence>
<dbReference type="PIRSF" id="PIRSF018250">
    <property type="entry name" value="Saccharopine_DH_Lys"/>
    <property type="match status" value="1"/>
</dbReference>
<dbReference type="EMBL" id="CALNXK010000356">
    <property type="protein sequence ID" value="CAH3183559.1"/>
    <property type="molecule type" value="Genomic_DNA"/>
</dbReference>
<evidence type="ECO:0000256" key="6">
    <source>
        <dbReference type="ARBA" id="ARBA00021221"/>
    </source>
</evidence>
<protein>
    <recommendedName>
        <fullName evidence="6">Saccharopine dehydrogenase [NAD(+), L-lysine-forming]</fullName>
        <ecNumber evidence="5">1.5.1.7</ecNumber>
    </recommendedName>
    <alternativeName>
        <fullName evidence="11">Lysine--2-oxoglutarate reductase</fullName>
    </alternativeName>
</protein>
<evidence type="ECO:0000313" key="16">
    <source>
        <dbReference type="Proteomes" id="UP001159405"/>
    </source>
</evidence>
<evidence type="ECO:0000256" key="9">
    <source>
        <dbReference type="ARBA" id="ARBA00023027"/>
    </source>
</evidence>
<dbReference type="EC" id="1.5.1.7" evidence="5"/>
<proteinExistence type="inferred from homology"/>
<evidence type="ECO:0000256" key="1">
    <source>
        <dbReference type="ARBA" id="ARBA00004884"/>
    </source>
</evidence>
<evidence type="ECO:0000259" key="14">
    <source>
        <dbReference type="SMART" id="SM01003"/>
    </source>
</evidence>
<comment type="similarity">
    <text evidence="3">Belongs to the AlaDH/PNT family.</text>
</comment>
<keyword evidence="8" id="KW-0560">Oxidoreductase</keyword>
<evidence type="ECO:0000256" key="10">
    <source>
        <dbReference type="ARBA" id="ARBA00023157"/>
    </source>
</evidence>
<dbReference type="InterPro" id="IPR027281">
    <property type="entry name" value="Lys1"/>
</dbReference>
<evidence type="ECO:0000313" key="15">
    <source>
        <dbReference type="EMBL" id="CAH3183559.1"/>
    </source>
</evidence>
<dbReference type="PANTHER" id="PTHR11133:SF23">
    <property type="entry name" value="SACCHAROPINE DEHYDROGENASE [NAD(+), L-LYSINE-FORMING]"/>
    <property type="match status" value="1"/>
</dbReference>
<evidence type="ECO:0000256" key="3">
    <source>
        <dbReference type="ARBA" id="ARBA00005689"/>
    </source>
</evidence>
<dbReference type="SMART" id="SM01003">
    <property type="entry name" value="AlaDh_PNT_N"/>
    <property type="match status" value="1"/>
</dbReference>
<evidence type="ECO:0000256" key="4">
    <source>
        <dbReference type="ARBA" id="ARBA00011245"/>
    </source>
</evidence>
<evidence type="ECO:0000256" key="7">
    <source>
        <dbReference type="ARBA" id="ARBA00022605"/>
    </source>
</evidence>
<comment type="similarity">
    <text evidence="2">In the N-terminal section; belongs to the AlaDH/PNT family.</text>
</comment>
<keyword evidence="16" id="KW-1185">Reference proteome</keyword>
<keyword evidence="9" id="KW-0520">NAD</keyword>
<gene>
    <name evidence="15" type="ORF">PLOB_00028649</name>
</gene>
<dbReference type="PANTHER" id="PTHR11133">
    <property type="entry name" value="SACCHAROPINE DEHYDROGENASE"/>
    <property type="match status" value="1"/>
</dbReference>